<evidence type="ECO:0000313" key="2">
    <source>
        <dbReference type="Proteomes" id="UP001057237"/>
    </source>
</evidence>
<proteinExistence type="predicted"/>
<reference evidence="1" key="1">
    <citation type="submission" date="2022-05" db="EMBL/GenBank/DDBJ databases">
        <authorList>
            <person name="Friedrich I."/>
            <person name="Poehlein A."/>
            <person name="Schneider D."/>
            <person name="Hertel R."/>
            <person name="Daniel R."/>
        </authorList>
    </citation>
    <scope>NUCLEOTIDE SEQUENCE</scope>
</reference>
<organism evidence="1 2">
    <name type="scientific">Brevundimonas phage vB_BpoS-Babayka</name>
    <dbReference type="NCBI Taxonomy" id="2948596"/>
    <lineage>
        <taxon>Viruses</taxon>
        <taxon>Duplodnaviria</taxon>
        <taxon>Heunggongvirae</taxon>
        <taxon>Uroviricota</taxon>
        <taxon>Caudoviricetes</taxon>
        <taxon>Autographivirales</taxon>
        <taxon>Autonotataviridae</taxon>
        <taxon>Conareevirus</taxon>
        <taxon>Conareevirus babayka</taxon>
    </lineage>
</organism>
<sequence>MSLTKLTRRLAAIATDLHVATLRSAIKAHAKATAAASAAWSQAIRLEQHAEQYYTDIRREELQAIRRYEDEVADLGRSPEDLH</sequence>
<evidence type="ECO:0000313" key="1">
    <source>
        <dbReference type="EMBL" id="USN16816.1"/>
    </source>
</evidence>
<dbReference type="Proteomes" id="UP001057237">
    <property type="component" value="Segment"/>
</dbReference>
<protein>
    <submittedName>
        <fullName evidence="1">Uncharacterized protein</fullName>
    </submittedName>
</protein>
<name>A0A9E7MTZ9_9CAUD</name>
<gene>
    <name evidence="1" type="ORF">BABAYKA_00130</name>
</gene>
<keyword evidence="2" id="KW-1185">Reference proteome</keyword>
<accession>A0A9E7MTZ9</accession>
<dbReference type="EMBL" id="ON529868">
    <property type="protein sequence ID" value="USN16816.1"/>
    <property type="molecule type" value="Genomic_DNA"/>
</dbReference>